<dbReference type="AlphaFoldDB" id="A0A9D2D285"/>
<accession>A0A9D2D285</accession>
<sequence>MTRREELLQVYHHKDIHYVPCFFTDFDFSQPEEIHERPKEGGRDWFGVEWEFVPAVMAPMVKPGTKRLTDICNWKEELVFPNLKSVDWEAAAARETAGWDRENKISYMMLINGIFERTHALMGCKQPLSAASRAAFPGQSGPY</sequence>
<name>A0A9D2D285_9FIRM</name>
<reference evidence="1" key="2">
    <citation type="submission" date="2021-04" db="EMBL/GenBank/DDBJ databases">
        <authorList>
            <person name="Gilroy R."/>
        </authorList>
    </citation>
    <scope>NUCLEOTIDE SEQUENCE</scope>
    <source>
        <strain evidence="1">CHK192-9172</strain>
    </source>
</reference>
<organism evidence="1 2">
    <name type="scientific">Candidatus Eubacterium avistercoris</name>
    <dbReference type="NCBI Taxonomy" id="2838567"/>
    <lineage>
        <taxon>Bacteria</taxon>
        <taxon>Bacillati</taxon>
        <taxon>Bacillota</taxon>
        <taxon>Clostridia</taxon>
        <taxon>Eubacteriales</taxon>
        <taxon>Eubacteriaceae</taxon>
        <taxon>Eubacterium</taxon>
    </lineage>
</organism>
<gene>
    <name evidence="1" type="ORF">IAA08_04095</name>
</gene>
<dbReference type="EMBL" id="DXCH01000117">
    <property type="protein sequence ID" value="HIZ07101.1"/>
    <property type="molecule type" value="Genomic_DNA"/>
</dbReference>
<comment type="caution">
    <text evidence="1">The sequence shown here is derived from an EMBL/GenBank/DDBJ whole genome shotgun (WGS) entry which is preliminary data.</text>
</comment>
<protein>
    <submittedName>
        <fullName evidence="1">Uncharacterized protein</fullName>
    </submittedName>
</protein>
<proteinExistence type="predicted"/>
<dbReference type="Proteomes" id="UP000824024">
    <property type="component" value="Unassembled WGS sequence"/>
</dbReference>
<evidence type="ECO:0000313" key="2">
    <source>
        <dbReference type="Proteomes" id="UP000824024"/>
    </source>
</evidence>
<reference evidence="1" key="1">
    <citation type="journal article" date="2021" name="PeerJ">
        <title>Extensive microbial diversity within the chicken gut microbiome revealed by metagenomics and culture.</title>
        <authorList>
            <person name="Gilroy R."/>
            <person name="Ravi A."/>
            <person name="Getino M."/>
            <person name="Pursley I."/>
            <person name="Horton D.L."/>
            <person name="Alikhan N.F."/>
            <person name="Baker D."/>
            <person name="Gharbi K."/>
            <person name="Hall N."/>
            <person name="Watson M."/>
            <person name="Adriaenssens E.M."/>
            <person name="Foster-Nyarko E."/>
            <person name="Jarju S."/>
            <person name="Secka A."/>
            <person name="Antonio M."/>
            <person name="Oren A."/>
            <person name="Chaudhuri R.R."/>
            <person name="La Ragione R."/>
            <person name="Hildebrand F."/>
            <person name="Pallen M.J."/>
        </authorList>
    </citation>
    <scope>NUCLEOTIDE SEQUENCE</scope>
    <source>
        <strain evidence="1">CHK192-9172</strain>
    </source>
</reference>
<evidence type="ECO:0000313" key="1">
    <source>
        <dbReference type="EMBL" id="HIZ07101.1"/>
    </source>
</evidence>